<reference evidence="2 3" key="1">
    <citation type="journal article" date="2012" name="Science">
        <title>The Paleozoic origin of enzymatic lignin decomposition reconstructed from 31 fungal genomes.</title>
        <authorList>
            <person name="Floudas D."/>
            <person name="Binder M."/>
            <person name="Riley R."/>
            <person name="Barry K."/>
            <person name="Blanchette R.A."/>
            <person name="Henrissat B."/>
            <person name="Martinez A.T."/>
            <person name="Otillar R."/>
            <person name="Spatafora J.W."/>
            <person name="Yadav J.S."/>
            <person name="Aerts A."/>
            <person name="Benoit I."/>
            <person name="Boyd A."/>
            <person name="Carlson A."/>
            <person name="Copeland A."/>
            <person name="Coutinho P.M."/>
            <person name="de Vries R.P."/>
            <person name="Ferreira P."/>
            <person name="Findley K."/>
            <person name="Foster B."/>
            <person name="Gaskell J."/>
            <person name="Glotzer D."/>
            <person name="Gorecki P."/>
            <person name="Heitman J."/>
            <person name="Hesse C."/>
            <person name="Hori C."/>
            <person name="Igarashi K."/>
            <person name="Jurgens J.A."/>
            <person name="Kallen N."/>
            <person name="Kersten P."/>
            <person name="Kohler A."/>
            <person name="Kuees U."/>
            <person name="Kumar T.K.A."/>
            <person name="Kuo A."/>
            <person name="LaButti K."/>
            <person name="Larrondo L.F."/>
            <person name="Lindquist E."/>
            <person name="Ling A."/>
            <person name="Lombard V."/>
            <person name="Lucas S."/>
            <person name="Lundell T."/>
            <person name="Martin R."/>
            <person name="McLaughlin D.J."/>
            <person name="Morgenstern I."/>
            <person name="Morin E."/>
            <person name="Murat C."/>
            <person name="Nagy L.G."/>
            <person name="Nolan M."/>
            <person name="Ohm R.A."/>
            <person name="Patyshakuliyeva A."/>
            <person name="Rokas A."/>
            <person name="Ruiz-Duenas F.J."/>
            <person name="Sabat G."/>
            <person name="Salamov A."/>
            <person name="Samejima M."/>
            <person name="Schmutz J."/>
            <person name="Slot J.C."/>
            <person name="St John F."/>
            <person name="Stenlid J."/>
            <person name="Sun H."/>
            <person name="Sun S."/>
            <person name="Syed K."/>
            <person name="Tsang A."/>
            <person name="Wiebenga A."/>
            <person name="Young D."/>
            <person name="Pisabarro A."/>
            <person name="Eastwood D.C."/>
            <person name="Martin F."/>
            <person name="Cullen D."/>
            <person name="Grigoriev I.V."/>
            <person name="Hibbett D.S."/>
        </authorList>
    </citation>
    <scope>NUCLEOTIDE SEQUENCE</scope>
    <source>
        <strain evidence="3">FP-58527</strain>
    </source>
</reference>
<name>S8DV27_FOMSC</name>
<evidence type="ECO:0000313" key="3">
    <source>
        <dbReference type="Proteomes" id="UP000015241"/>
    </source>
</evidence>
<dbReference type="Proteomes" id="UP000015241">
    <property type="component" value="Unassembled WGS sequence"/>
</dbReference>
<protein>
    <submittedName>
        <fullName evidence="2">Uncharacterized protein</fullName>
    </submittedName>
</protein>
<dbReference type="EMBL" id="KE504188">
    <property type="protein sequence ID" value="EPS96437.1"/>
    <property type="molecule type" value="Genomic_DNA"/>
</dbReference>
<dbReference type="HOGENOM" id="CLU_882897_0_0_1"/>
<organism evidence="2 3">
    <name type="scientific">Fomitopsis schrenkii</name>
    <name type="common">Brown rot fungus</name>
    <dbReference type="NCBI Taxonomy" id="2126942"/>
    <lineage>
        <taxon>Eukaryota</taxon>
        <taxon>Fungi</taxon>
        <taxon>Dikarya</taxon>
        <taxon>Basidiomycota</taxon>
        <taxon>Agaricomycotina</taxon>
        <taxon>Agaricomycetes</taxon>
        <taxon>Polyporales</taxon>
        <taxon>Fomitopsis</taxon>
    </lineage>
</organism>
<feature type="compositionally biased region" description="Polar residues" evidence="1">
    <location>
        <begin position="43"/>
        <end position="65"/>
    </location>
</feature>
<gene>
    <name evidence="2" type="ORF">FOMPIDRAFT_86352</name>
</gene>
<accession>S8DV27</accession>
<feature type="region of interest" description="Disordered" evidence="1">
    <location>
        <begin position="1"/>
        <end position="68"/>
    </location>
</feature>
<dbReference type="OrthoDB" id="2797774at2759"/>
<sequence length="315" mass="34294">MARDDDDSNSLAGNSPPGSPLPLSHLLLLPAHGEQPSADPESRQTTPSIDITPSPSREQTPPSESAVTTPVVLAAVVGSKRPAPDGDHSQFTLSERKHLMYNTAQIMRINDRVQTVVPGTSMWEILKLLWNEIESVSYTVLVSSVLPTYVSNHENPYLLKVVMLFLSLGPEMITELDAGRLLQPKNPARSSKLNILGLVAEIGALHKAAPVNVMLEVCAYIAYLCRCLLMLLKEKSEGNFWQIVDAKLLALRRDPPAEQSKTFLRALCEDQKTFGTVDDTEYEDANTIGSDAWIVDLAVQGKAIPSSATLLTGGQ</sequence>
<proteinExistence type="predicted"/>
<evidence type="ECO:0000256" key="1">
    <source>
        <dbReference type="SAM" id="MobiDB-lite"/>
    </source>
</evidence>
<dbReference type="AlphaFoldDB" id="S8DV27"/>
<keyword evidence="3" id="KW-1185">Reference proteome</keyword>
<dbReference type="InParanoid" id="S8DV27"/>
<evidence type="ECO:0000313" key="2">
    <source>
        <dbReference type="EMBL" id="EPS96437.1"/>
    </source>
</evidence>
<feature type="compositionally biased region" description="Low complexity" evidence="1">
    <location>
        <begin position="9"/>
        <end position="32"/>
    </location>
</feature>